<dbReference type="OrthoDB" id="9798343at2"/>
<reference evidence="8 9" key="1">
    <citation type="journal article" date="2011" name="Syst. Appl. Microbiol.">
        <title>Defluviimonas denitrificans gen. nov., sp. nov., and Pararhodobacter aggregans gen. nov., sp. nov., non-phototrophic Rhodobacteraceae from the biofilter of a marine aquaculture.</title>
        <authorList>
            <person name="Foesel B.U."/>
            <person name="Drake H.L."/>
            <person name="Schramm A."/>
        </authorList>
    </citation>
    <scope>NUCLEOTIDE SEQUENCE [LARGE SCALE GENOMIC DNA]</scope>
    <source>
        <strain evidence="8 9">D1-19</strain>
    </source>
</reference>
<sequence>MFWTVLKIVLFLAVVAGLVWGAEALMTQEAGLRLAVGNTEFTLGPVQMAIAALLLLAGLWLLMRLVGLTVAVLRFINGDETAISRHFERNRRRRGLEALTDGFMALAAGEGEKALTKGRKAEKLLEDQALTTLLIAQAAQVKGNTALAEDYYKRLLEDDRSRFVGVQGLLAQQVEAGNATKARKLAETALTLRPGHAPTQDRLLMLQNQAGDWSGARRTLLETTRSGRLPKPVFKRRDAVLTLQQAEAEEAAGNTALAQDLAIEANRESPELVPAAVMAARALAARGKGQAAAKLIKRAWKAQPHPELAQAFAAIAPDEAPSTRLKRFEPLLALTPGPEAQMTRAELLIAAEDFPAARRAMADLHETHPTQRVMTIMAAIERGEGSPDQVVRGWLARALIAPKGPQWVCENCHHVHAGWHALCAHCGAFDTLGWTETPDSSGPSATGTEMLPLIVGALPAADLPETVEPEPAPEPEVADVIPPEPEKDDAAAEAEVIDLNQTRRMGL</sequence>
<accession>A0A2T7UQG9</accession>
<feature type="transmembrane region" description="Helical" evidence="6">
    <location>
        <begin position="48"/>
        <end position="76"/>
    </location>
</feature>
<evidence type="ECO:0000256" key="6">
    <source>
        <dbReference type="SAM" id="Phobius"/>
    </source>
</evidence>
<dbReference type="InterPro" id="IPR016982">
    <property type="entry name" value="Mms48"/>
</dbReference>
<dbReference type="RefSeq" id="WP_107752451.1">
    <property type="nucleotide sequence ID" value="NZ_QBKF01000007.1"/>
</dbReference>
<dbReference type="SUPFAM" id="SSF48452">
    <property type="entry name" value="TPR-like"/>
    <property type="match status" value="1"/>
</dbReference>
<dbReference type="Pfam" id="PF07219">
    <property type="entry name" value="HemY_N"/>
    <property type="match status" value="1"/>
</dbReference>
<evidence type="ECO:0000313" key="8">
    <source>
        <dbReference type="EMBL" id="PVE46879.1"/>
    </source>
</evidence>
<keyword evidence="4 6" id="KW-0472">Membrane</keyword>
<keyword evidence="2 6" id="KW-0812">Transmembrane</keyword>
<proteinExistence type="predicted"/>
<feature type="region of interest" description="Disordered" evidence="5">
    <location>
        <begin position="464"/>
        <end position="507"/>
    </location>
</feature>
<protein>
    <submittedName>
        <fullName evidence="8">Heme biosynthesis protein HemY</fullName>
    </submittedName>
</protein>
<dbReference type="PIRSF" id="PIRSF031802">
    <property type="entry name" value="UCP031802"/>
    <property type="match status" value="1"/>
</dbReference>
<evidence type="ECO:0000256" key="3">
    <source>
        <dbReference type="ARBA" id="ARBA00022989"/>
    </source>
</evidence>
<evidence type="ECO:0000259" key="7">
    <source>
        <dbReference type="Pfam" id="PF07219"/>
    </source>
</evidence>
<dbReference type="AlphaFoldDB" id="A0A2T7UQG9"/>
<evidence type="ECO:0000313" key="9">
    <source>
        <dbReference type="Proteomes" id="UP000244810"/>
    </source>
</evidence>
<keyword evidence="3 6" id="KW-1133">Transmembrane helix</keyword>
<organism evidence="8 9">
    <name type="scientific">Pararhodobacter aggregans</name>
    <dbReference type="NCBI Taxonomy" id="404875"/>
    <lineage>
        <taxon>Bacteria</taxon>
        <taxon>Pseudomonadati</taxon>
        <taxon>Pseudomonadota</taxon>
        <taxon>Alphaproteobacteria</taxon>
        <taxon>Rhodobacterales</taxon>
        <taxon>Paracoccaceae</taxon>
        <taxon>Pararhodobacter</taxon>
    </lineage>
</organism>
<comment type="caution">
    <text evidence="8">The sequence shown here is derived from an EMBL/GenBank/DDBJ whole genome shotgun (WGS) entry which is preliminary data.</text>
</comment>
<dbReference type="Proteomes" id="UP000244810">
    <property type="component" value="Unassembled WGS sequence"/>
</dbReference>
<dbReference type="EMBL" id="QDDR01000007">
    <property type="protein sequence ID" value="PVE46879.1"/>
    <property type="molecule type" value="Genomic_DNA"/>
</dbReference>
<evidence type="ECO:0000256" key="4">
    <source>
        <dbReference type="ARBA" id="ARBA00023136"/>
    </source>
</evidence>
<dbReference type="InterPro" id="IPR010817">
    <property type="entry name" value="HemY_N"/>
</dbReference>
<evidence type="ECO:0000256" key="5">
    <source>
        <dbReference type="SAM" id="MobiDB-lite"/>
    </source>
</evidence>
<feature type="domain" description="HemY N-terminal" evidence="7">
    <location>
        <begin position="33"/>
        <end position="142"/>
    </location>
</feature>
<dbReference type="InterPro" id="IPR011990">
    <property type="entry name" value="TPR-like_helical_dom_sf"/>
</dbReference>
<comment type="subcellular location">
    <subcellularLocation>
        <location evidence="1">Membrane</location>
    </subcellularLocation>
</comment>
<evidence type="ECO:0000256" key="1">
    <source>
        <dbReference type="ARBA" id="ARBA00004370"/>
    </source>
</evidence>
<keyword evidence="9" id="KW-1185">Reference proteome</keyword>
<evidence type="ECO:0000256" key="2">
    <source>
        <dbReference type="ARBA" id="ARBA00022692"/>
    </source>
</evidence>
<dbReference type="GO" id="GO:0016020">
    <property type="term" value="C:membrane"/>
    <property type="evidence" value="ECO:0007669"/>
    <property type="project" value="UniProtKB-SubCell"/>
</dbReference>
<gene>
    <name evidence="8" type="ORF">DDE23_14455</name>
</gene>
<name>A0A2T7UQG9_9RHOB</name>
<dbReference type="Gene3D" id="1.25.40.10">
    <property type="entry name" value="Tetratricopeptide repeat domain"/>
    <property type="match status" value="1"/>
</dbReference>
<feature type="compositionally biased region" description="Acidic residues" evidence="5">
    <location>
        <begin position="465"/>
        <end position="477"/>
    </location>
</feature>